<organism evidence="1 2">
    <name type="scientific">Yersinia hibernica</name>
    <dbReference type="NCBI Taxonomy" id="2339259"/>
    <lineage>
        <taxon>Bacteria</taxon>
        <taxon>Pseudomonadati</taxon>
        <taxon>Pseudomonadota</taxon>
        <taxon>Gammaproteobacteria</taxon>
        <taxon>Enterobacterales</taxon>
        <taxon>Yersiniaceae</taxon>
        <taxon>Yersinia</taxon>
    </lineage>
</organism>
<evidence type="ECO:0008006" key="3">
    <source>
        <dbReference type="Google" id="ProtNLM"/>
    </source>
</evidence>
<gene>
    <name evidence="1" type="ORF">D5F51_11800</name>
</gene>
<reference evidence="2" key="1">
    <citation type="submission" date="2018-09" db="EMBL/GenBank/DDBJ databases">
        <title>Yersinia hibernicus sp. nov.</title>
        <authorList>
            <person name="Nguyen S.V."/>
            <person name="Mundanda D.M."/>
            <person name="Anes J."/>
            <person name="Fanning S."/>
        </authorList>
    </citation>
    <scope>NUCLEOTIDE SEQUENCE [LARGE SCALE GENOMIC DNA]</scope>
    <source>
        <strain evidence="2">CFS1934</strain>
    </source>
</reference>
<evidence type="ECO:0000313" key="1">
    <source>
        <dbReference type="EMBL" id="QAX79182.1"/>
    </source>
</evidence>
<dbReference type="RefSeq" id="WP_129196904.1">
    <property type="nucleotide sequence ID" value="NZ_CP032487.1"/>
</dbReference>
<protein>
    <recommendedName>
        <fullName evidence="3">Glycosyltransferase family 2 protein</fullName>
    </recommendedName>
</protein>
<name>A0ABX5R0T0_9GAMM</name>
<sequence length="418" mass="48022">MAVNKSITFDVIKEYLDEKNTGETAWIGESLSPINSNQLILNLATNMRADPIHHNRYGRVFIYSRSIFEYFDSWKIILDESIRTLKIHGQLIIRSKDSSSGTLFELKSQLFRKKNISIKLLKQIKLDDGFTISIFDVIKEKNHLYSEKSWSIGILSNGKKNDTVVNLILSICEANTNRLPIEFIIAGPEIISDKISLLDIYYVATDINDDLPRIAEKKNKIISTAKYANIAIFHDRYIVNQDYFDGFEKFGYDFDFLTIKQYYHDGSEFPAYIAFPTREKRWQTPIHIDTYDQILSGSFINGGLIVVKKHIAVQPIFNDLLLHNEAEDVELAFYLSENGIIARFNGFSSAVSIDTPLGYTSTFKTASKIKKNHQSLRYKLKINFIKILFLIWASLPHSVRVKLAGTKLYEKIKNTINS</sequence>
<proteinExistence type="predicted"/>
<dbReference type="Proteomes" id="UP000288804">
    <property type="component" value="Chromosome"/>
</dbReference>
<dbReference type="EMBL" id="CP032487">
    <property type="protein sequence ID" value="QAX79182.1"/>
    <property type="molecule type" value="Genomic_DNA"/>
</dbReference>
<accession>A0ABX5R0T0</accession>
<evidence type="ECO:0000313" key="2">
    <source>
        <dbReference type="Proteomes" id="UP000288804"/>
    </source>
</evidence>
<keyword evidence="2" id="KW-1185">Reference proteome</keyword>